<evidence type="ECO:0000256" key="10">
    <source>
        <dbReference type="PROSITE-ProRule" id="PRU00560"/>
    </source>
</evidence>
<dbReference type="GO" id="GO:0000725">
    <property type="term" value="P:recombinational repair"/>
    <property type="evidence" value="ECO:0007669"/>
    <property type="project" value="TreeGrafter"/>
</dbReference>
<dbReference type="GO" id="GO:0043138">
    <property type="term" value="F:3'-5' DNA helicase activity"/>
    <property type="evidence" value="ECO:0007669"/>
    <property type="project" value="UniProtKB-EC"/>
</dbReference>
<comment type="caution">
    <text evidence="13">The sequence shown here is derived from an EMBL/GenBank/DDBJ whole genome shotgun (WGS) entry which is preliminary data.</text>
</comment>
<dbReference type="InterPro" id="IPR000212">
    <property type="entry name" value="DNA_helicase_UvrD/REP"/>
</dbReference>
<evidence type="ECO:0000256" key="4">
    <source>
        <dbReference type="ARBA" id="ARBA00022806"/>
    </source>
</evidence>
<dbReference type="PROSITE" id="PS51217">
    <property type="entry name" value="UVRD_HELICASE_CTER"/>
    <property type="match status" value="1"/>
</dbReference>
<comment type="similarity">
    <text evidence="1">Belongs to the helicase family. UvrD subfamily.</text>
</comment>
<dbReference type="GO" id="GO:0005829">
    <property type="term" value="C:cytosol"/>
    <property type="evidence" value="ECO:0007669"/>
    <property type="project" value="TreeGrafter"/>
</dbReference>
<keyword evidence="3 10" id="KW-0378">Hydrolase</keyword>
<dbReference type="EMBL" id="JACBAZ010000004">
    <property type="protein sequence ID" value="NWK56048.1"/>
    <property type="molecule type" value="Genomic_DNA"/>
</dbReference>
<dbReference type="EC" id="5.6.2.4" evidence="8"/>
<keyword evidence="14" id="KW-1185">Reference proteome</keyword>
<dbReference type="Gene3D" id="3.40.50.300">
    <property type="entry name" value="P-loop containing nucleotide triphosphate hydrolases"/>
    <property type="match status" value="2"/>
</dbReference>
<dbReference type="Gene3D" id="1.10.10.160">
    <property type="match status" value="1"/>
</dbReference>
<dbReference type="AlphaFoldDB" id="A0A851GE55"/>
<dbReference type="PANTHER" id="PTHR11070">
    <property type="entry name" value="UVRD / RECB / PCRA DNA HELICASE FAMILY MEMBER"/>
    <property type="match status" value="1"/>
</dbReference>
<proteinExistence type="inferred from homology"/>
<evidence type="ECO:0000313" key="13">
    <source>
        <dbReference type="EMBL" id="NWK56048.1"/>
    </source>
</evidence>
<gene>
    <name evidence="13" type="ORF">HW115_10530</name>
</gene>
<dbReference type="SUPFAM" id="SSF52540">
    <property type="entry name" value="P-loop containing nucleoside triphosphate hydrolases"/>
    <property type="match status" value="1"/>
</dbReference>
<evidence type="ECO:0000256" key="2">
    <source>
        <dbReference type="ARBA" id="ARBA00022741"/>
    </source>
</evidence>
<organism evidence="13 14">
    <name type="scientific">Oceaniferula marina</name>
    <dbReference type="NCBI Taxonomy" id="2748318"/>
    <lineage>
        <taxon>Bacteria</taxon>
        <taxon>Pseudomonadati</taxon>
        <taxon>Verrucomicrobiota</taxon>
        <taxon>Verrucomicrobiia</taxon>
        <taxon>Verrucomicrobiales</taxon>
        <taxon>Verrucomicrobiaceae</taxon>
        <taxon>Oceaniferula</taxon>
    </lineage>
</organism>
<dbReference type="InterPro" id="IPR013986">
    <property type="entry name" value="DExx_box_DNA_helicase_dom_sf"/>
</dbReference>
<evidence type="ECO:0000313" key="14">
    <source>
        <dbReference type="Proteomes" id="UP000557872"/>
    </source>
</evidence>
<keyword evidence="6" id="KW-0413">Isomerase</keyword>
<comment type="catalytic activity">
    <reaction evidence="9">
        <text>ATP + H2O = ADP + phosphate + H(+)</text>
        <dbReference type="Rhea" id="RHEA:13065"/>
        <dbReference type="ChEBI" id="CHEBI:15377"/>
        <dbReference type="ChEBI" id="CHEBI:15378"/>
        <dbReference type="ChEBI" id="CHEBI:30616"/>
        <dbReference type="ChEBI" id="CHEBI:43474"/>
        <dbReference type="ChEBI" id="CHEBI:456216"/>
        <dbReference type="EC" id="5.6.2.4"/>
    </reaction>
</comment>
<dbReference type="PROSITE" id="PS51198">
    <property type="entry name" value="UVRD_HELICASE_ATP_BIND"/>
    <property type="match status" value="1"/>
</dbReference>
<dbReference type="InterPro" id="IPR014016">
    <property type="entry name" value="UvrD-like_ATP-bd"/>
</dbReference>
<evidence type="ECO:0000259" key="12">
    <source>
        <dbReference type="PROSITE" id="PS51217"/>
    </source>
</evidence>
<accession>A0A851GE55</accession>
<feature type="domain" description="UvrD-like helicase C-terminal" evidence="12">
    <location>
        <begin position="315"/>
        <end position="591"/>
    </location>
</feature>
<dbReference type="Proteomes" id="UP000557872">
    <property type="component" value="Unassembled WGS sequence"/>
</dbReference>
<keyword evidence="2 10" id="KW-0547">Nucleotide-binding</keyword>
<dbReference type="InterPro" id="IPR014017">
    <property type="entry name" value="DNA_helicase_UvrD-like_C"/>
</dbReference>
<dbReference type="RefSeq" id="WP_178932680.1">
    <property type="nucleotide sequence ID" value="NZ_JACBAZ010000004.1"/>
</dbReference>
<protein>
    <recommendedName>
        <fullName evidence="8">DNA 3'-5' helicase</fullName>
        <ecNumber evidence="8">5.6.2.4</ecNumber>
    </recommendedName>
</protein>
<dbReference type="Pfam" id="PF13361">
    <property type="entry name" value="UvrD_C"/>
    <property type="match status" value="2"/>
</dbReference>
<evidence type="ECO:0000259" key="11">
    <source>
        <dbReference type="PROSITE" id="PS51198"/>
    </source>
</evidence>
<keyword evidence="4 10" id="KW-0347">Helicase</keyword>
<dbReference type="CDD" id="cd18807">
    <property type="entry name" value="SF1_C_UvrD"/>
    <property type="match status" value="1"/>
</dbReference>
<evidence type="ECO:0000256" key="6">
    <source>
        <dbReference type="ARBA" id="ARBA00023235"/>
    </source>
</evidence>
<evidence type="ECO:0000256" key="5">
    <source>
        <dbReference type="ARBA" id="ARBA00022840"/>
    </source>
</evidence>
<evidence type="ECO:0000256" key="1">
    <source>
        <dbReference type="ARBA" id="ARBA00009922"/>
    </source>
</evidence>
<feature type="domain" description="UvrD-like helicase ATP-binding" evidence="11">
    <location>
        <begin position="27"/>
        <end position="314"/>
    </location>
</feature>
<name>A0A851GE55_9BACT</name>
<keyword evidence="5 10" id="KW-0067">ATP-binding</keyword>
<evidence type="ECO:0000256" key="7">
    <source>
        <dbReference type="ARBA" id="ARBA00034617"/>
    </source>
</evidence>
<dbReference type="Pfam" id="PF00580">
    <property type="entry name" value="UvrD-helicase"/>
    <property type="match status" value="1"/>
</dbReference>
<feature type="binding site" evidence="10">
    <location>
        <begin position="48"/>
        <end position="55"/>
    </location>
    <ligand>
        <name>ATP</name>
        <dbReference type="ChEBI" id="CHEBI:30616"/>
    </ligand>
</feature>
<dbReference type="CDD" id="cd17932">
    <property type="entry name" value="DEXQc_UvrD"/>
    <property type="match status" value="1"/>
</dbReference>
<dbReference type="Gene3D" id="1.10.486.10">
    <property type="entry name" value="PCRA, domain 4"/>
    <property type="match status" value="1"/>
</dbReference>
<dbReference type="InterPro" id="IPR027417">
    <property type="entry name" value="P-loop_NTPase"/>
</dbReference>
<evidence type="ECO:0000256" key="3">
    <source>
        <dbReference type="ARBA" id="ARBA00022801"/>
    </source>
</evidence>
<evidence type="ECO:0000256" key="9">
    <source>
        <dbReference type="ARBA" id="ARBA00048988"/>
    </source>
</evidence>
<reference evidence="13 14" key="1">
    <citation type="submission" date="2020-07" db="EMBL/GenBank/DDBJ databases">
        <title>Roseicoccus Jingziensis gen. nov., sp. nov., isolated from coastal seawater.</title>
        <authorList>
            <person name="Feng X."/>
        </authorList>
    </citation>
    <scope>NUCLEOTIDE SEQUENCE [LARGE SCALE GENOMIC DNA]</scope>
    <source>
        <strain evidence="13 14">N1E253</strain>
    </source>
</reference>
<comment type="catalytic activity">
    <reaction evidence="7">
        <text>Couples ATP hydrolysis with the unwinding of duplex DNA by translocating in the 3'-5' direction.</text>
        <dbReference type="EC" id="5.6.2.4"/>
    </reaction>
</comment>
<dbReference type="PANTHER" id="PTHR11070:SF3">
    <property type="entry name" value="DNA 3'-5' HELICASE"/>
    <property type="match status" value="1"/>
</dbReference>
<evidence type="ECO:0000256" key="8">
    <source>
        <dbReference type="ARBA" id="ARBA00034808"/>
    </source>
</evidence>
<dbReference type="GO" id="GO:0016787">
    <property type="term" value="F:hydrolase activity"/>
    <property type="evidence" value="ECO:0007669"/>
    <property type="project" value="UniProtKB-UniRule"/>
</dbReference>
<sequence length="679" mass="77737">MAREYRMKSARSKPGSSQGISGIDYEAELNAQQYAVVRSKPGPALVIAGAGSGKTRTLTHRVAWLLDQGEDPGKILLLTFTNKAAREMIERVEQLIPSDVSALWSGTFHSIGNRILRRHAEDLGYTRSFSILDRDDQKAMMKQVIKELPLDTGGAASKRFPKVDVLISIFSLSENTCESIDDVVEYQFPQVARWIEEIKSVHRSYQARKKQNNSMDFDDLLVQTLKLLQQHDDLRSLYQRKFRHVLVDEYQDTNRVQCDLIDLLVGDRQCLMVVGDDAQSIYSWRGADMDNILSFHKKYPDAEVFKIETNYRSVPEVLELSNAAIRPNRVQYEKELRAVRDGGAMVPALVPLDDPSFQAEFVAERIEELIGEGLEPSDIAVLYRAHYQSMEIQMELTRRKVPFQITSGLRFFEQAHIKDVSALIRLVVNPRDEVSFKRVALMLPGVGDKTADNLWRAWSACELGQGISVPESFSPIMLTFRVPAKAKDSWQQLCYTLDELVVDGGFARPSDMLFSILEGVYDDYMRASFDNYEHRKQDIEQLMEYGEGFDDVLEFLAQLSLMSSVDGDPQKNQRKEDDESVMLSSIHQAKGLEWKVVFLVWLADGMFPNGRVLETGDEQMFEEERRLFYVAVTRAKDQLYLTYPMTNPKSYTGEYMMRPSRFLDAIPDEMTEEWKVSSW</sequence>
<dbReference type="GO" id="GO:0003677">
    <property type="term" value="F:DNA binding"/>
    <property type="evidence" value="ECO:0007669"/>
    <property type="project" value="InterPro"/>
</dbReference>
<dbReference type="GO" id="GO:0005524">
    <property type="term" value="F:ATP binding"/>
    <property type="evidence" value="ECO:0007669"/>
    <property type="project" value="UniProtKB-UniRule"/>
</dbReference>